<evidence type="ECO:0000313" key="6">
    <source>
        <dbReference type="Proteomes" id="UP000245489"/>
    </source>
</evidence>
<dbReference type="Pfam" id="PF00085">
    <property type="entry name" value="Thioredoxin"/>
    <property type="match status" value="1"/>
</dbReference>
<gene>
    <name evidence="5" type="ORF">LV89_00486</name>
</gene>
<feature type="signal peptide" evidence="3">
    <location>
        <begin position="1"/>
        <end position="19"/>
    </location>
</feature>
<feature type="chain" id="PRO_5016266099" evidence="3">
    <location>
        <begin position="20"/>
        <end position="440"/>
    </location>
</feature>
<dbReference type="RefSeq" id="WP_109741267.1">
    <property type="nucleotide sequence ID" value="NZ_QGGO01000002.1"/>
</dbReference>
<keyword evidence="2" id="KW-0676">Redox-active center</keyword>
<dbReference type="PROSITE" id="PS51352">
    <property type="entry name" value="THIOREDOXIN_2"/>
    <property type="match status" value="1"/>
</dbReference>
<dbReference type="InterPro" id="IPR013766">
    <property type="entry name" value="Thioredoxin_domain"/>
</dbReference>
<name>A0A316EDD2_9BACT</name>
<dbReference type="SUPFAM" id="SSF48452">
    <property type="entry name" value="TPR-like"/>
    <property type="match status" value="1"/>
</dbReference>
<evidence type="ECO:0000256" key="1">
    <source>
        <dbReference type="ARBA" id="ARBA00022729"/>
    </source>
</evidence>
<accession>A0A316EDD2</accession>
<keyword evidence="6" id="KW-1185">Reference proteome</keyword>
<dbReference type="AlphaFoldDB" id="A0A316EDD2"/>
<evidence type="ECO:0000313" key="5">
    <source>
        <dbReference type="EMBL" id="PWK28933.1"/>
    </source>
</evidence>
<evidence type="ECO:0000256" key="3">
    <source>
        <dbReference type="SAM" id="SignalP"/>
    </source>
</evidence>
<dbReference type="SUPFAM" id="SSF52833">
    <property type="entry name" value="Thioredoxin-like"/>
    <property type="match status" value="1"/>
</dbReference>
<dbReference type="PANTHER" id="PTHR15337:SF11">
    <property type="entry name" value="THIOREDOXIN DOMAIN-CONTAINING PROTEIN"/>
    <property type="match status" value="1"/>
</dbReference>
<dbReference type="InterPro" id="IPR011990">
    <property type="entry name" value="TPR-like_helical_dom_sf"/>
</dbReference>
<proteinExistence type="predicted"/>
<dbReference type="PROSITE" id="PS00194">
    <property type="entry name" value="THIOREDOXIN_1"/>
    <property type="match status" value="1"/>
</dbReference>
<dbReference type="Proteomes" id="UP000245489">
    <property type="component" value="Unassembled WGS sequence"/>
</dbReference>
<dbReference type="InterPro" id="IPR036249">
    <property type="entry name" value="Thioredoxin-like_sf"/>
</dbReference>
<evidence type="ECO:0000256" key="2">
    <source>
        <dbReference type="ARBA" id="ARBA00023284"/>
    </source>
</evidence>
<dbReference type="PANTHER" id="PTHR15337">
    <property type="entry name" value="ANTERIOR GRADIENT PROTEIN-RELATED"/>
    <property type="match status" value="1"/>
</dbReference>
<sequence>MKKLFTTIFLSITILSIHAQEINFEKGSWQETVAKAKAQSKPIFIDFFTTWCGPCKQLEQKVYSKPEVIQKMNANFINFKIDAEKGEGPDLARKFDVSAYPFLVWADKNQNVLLTDAGYMPVNEFLKSVDNALNQYREGRLEDYETQYRAGKREANFLVDFINKRHVMVMDNRELVEQYLLATPATDQTSERTLKLLSQNTFTLNGKAIELLQNQNAFQKYGISTLETVSTTMMEYFRNALRTKNLDLLERLAGLNLKLNPVEAGRQNERYRMEFYKSTNNTPKYLETAQNLADKYLMNVSQEELKKQNLAHFQEFMLPYRTGKDDSVKIGKVRFDAMKKLHSRYASINFASDLDVLAEEFYKNVSDKTILQKAIVWSRKANEIDENPDYLNTYAHLLYKMGIRSEAITAEEKALDLAKKRKGLTFKYEEALAKMKDGKL</sequence>
<dbReference type="InterPro" id="IPR051099">
    <property type="entry name" value="AGR/TXD"/>
</dbReference>
<protein>
    <submittedName>
        <fullName evidence="5">Thioredoxin</fullName>
    </submittedName>
</protein>
<dbReference type="Gene3D" id="1.25.40.10">
    <property type="entry name" value="Tetratricopeptide repeat domain"/>
    <property type="match status" value="1"/>
</dbReference>
<reference evidence="5 6" key="1">
    <citation type="submission" date="2018-05" db="EMBL/GenBank/DDBJ databases">
        <title>Genomic Encyclopedia of Archaeal and Bacterial Type Strains, Phase II (KMG-II): from individual species to whole genera.</title>
        <authorList>
            <person name="Goeker M."/>
        </authorList>
    </citation>
    <scope>NUCLEOTIDE SEQUENCE [LARGE SCALE GENOMIC DNA]</scope>
    <source>
        <strain evidence="5 6">DSM 22214</strain>
    </source>
</reference>
<dbReference type="Gene3D" id="3.40.30.10">
    <property type="entry name" value="Glutaredoxin"/>
    <property type="match status" value="1"/>
</dbReference>
<evidence type="ECO:0000259" key="4">
    <source>
        <dbReference type="PROSITE" id="PS51352"/>
    </source>
</evidence>
<comment type="caution">
    <text evidence="5">The sequence shown here is derived from an EMBL/GenBank/DDBJ whole genome shotgun (WGS) entry which is preliminary data.</text>
</comment>
<dbReference type="GO" id="GO:0006950">
    <property type="term" value="P:response to stress"/>
    <property type="evidence" value="ECO:0007669"/>
    <property type="project" value="UniProtKB-ARBA"/>
</dbReference>
<dbReference type="InterPro" id="IPR017937">
    <property type="entry name" value="Thioredoxin_CS"/>
</dbReference>
<organism evidence="5 6">
    <name type="scientific">Arcicella aurantiaca</name>
    <dbReference type="NCBI Taxonomy" id="591202"/>
    <lineage>
        <taxon>Bacteria</taxon>
        <taxon>Pseudomonadati</taxon>
        <taxon>Bacteroidota</taxon>
        <taxon>Cytophagia</taxon>
        <taxon>Cytophagales</taxon>
        <taxon>Flectobacillaceae</taxon>
        <taxon>Arcicella</taxon>
    </lineage>
</organism>
<feature type="domain" description="Thioredoxin" evidence="4">
    <location>
        <begin position="8"/>
        <end position="134"/>
    </location>
</feature>
<dbReference type="OrthoDB" id="645813at2"/>
<dbReference type="EMBL" id="QGGO01000002">
    <property type="protein sequence ID" value="PWK28933.1"/>
    <property type="molecule type" value="Genomic_DNA"/>
</dbReference>
<keyword evidence="1 3" id="KW-0732">Signal</keyword>